<dbReference type="SUPFAM" id="SSF82153">
    <property type="entry name" value="FAS1 domain"/>
    <property type="match status" value="1"/>
</dbReference>
<dbReference type="EMBL" id="FOMI01000008">
    <property type="protein sequence ID" value="SFD27191.1"/>
    <property type="molecule type" value="Genomic_DNA"/>
</dbReference>
<dbReference type="PROSITE" id="PS51257">
    <property type="entry name" value="PROKAR_LIPOPROTEIN"/>
    <property type="match status" value="1"/>
</dbReference>
<dbReference type="InterPro" id="IPR036378">
    <property type="entry name" value="FAS1_dom_sf"/>
</dbReference>
<protein>
    <recommendedName>
        <fullName evidence="4">Fasciclin domain-containing protein</fullName>
    </recommendedName>
</protein>
<dbReference type="Gene3D" id="2.30.180.10">
    <property type="entry name" value="FAS1 domain"/>
    <property type="match status" value="1"/>
</dbReference>
<keyword evidence="1" id="KW-0732">Signal</keyword>
<dbReference type="Proteomes" id="UP000199439">
    <property type="component" value="Unassembled WGS sequence"/>
</dbReference>
<reference evidence="3" key="1">
    <citation type="submission" date="2016-10" db="EMBL/GenBank/DDBJ databases">
        <authorList>
            <person name="Varghese N."/>
            <person name="Submissions S."/>
        </authorList>
    </citation>
    <scope>NUCLEOTIDE SEQUENCE [LARGE SCALE GENOMIC DNA]</scope>
    <source>
        <strain evidence="3">DSM 25730</strain>
    </source>
</reference>
<evidence type="ECO:0000313" key="3">
    <source>
        <dbReference type="Proteomes" id="UP000199439"/>
    </source>
</evidence>
<feature type="chain" id="PRO_5011755839" description="Fasciclin domain-containing protein" evidence="1">
    <location>
        <begin position="22"/>
        <end position="266"/>
    </location>
</feature>
<evidence type="ECO:0000256" key="1">
    <source>
        <dbReference type="SAM" id="SignalP"/>
    </source>
</evidence>
<keyword evidence="3" id="KW-1185">Reference proteome</keyword>
<organism evidence="2 3">
    <name type="scientific">Algibacter pectinivorans</name>
    <dbReference type="NCBI Taxonomy" id="870482"/>
    <lineage>
        <taxon>Bacteria</taxon>
        <taxon>Pseudomonadati</taxon>
        <taxon>Bacteroidota</taxon>
        <taxon>Flavobacteriia</taxon>
        <taxon>Flavobacteriales</taxon>
        <taxon>Flavobacteriaceae</taxon>
        <taxon>Algibacter</taxon>
    </lineage>
</organism>
<proteinExistence type="predicted"/>
<sequence>MKTYIKIIVLVCFTVVFYSCTLEPQDSFDFKPENTFGDPFANMTAWEYIQTRTTNAIVDDENRKVPDAEELDFMIAAIKHVGYQELYNQTTTRERTYFLLNNNAFTGNNPDRDIIRAITGRTQGTLSRVNADSLMATITEPAQINKLKAILKYHIIDEEVAQVPKITIFEKDFIFTTLLPTVNVDATTGEAIGLSNTKAEIAIRRDIEWEMEVNNVNAPLISTAVEPGFNERVRAHNYVFSNGIGHYLNDTARYQPFGLYENLSVD</sequence>
<evidence type="ECO:0000313" key="2">
    <source>
        <dbReference type="EMBL" id="SFD27191.1"/>
    </source>
</evidence>
<feature type="signal peptide" evidence="1">
    <location>
        <begin position="1"/>
        <end position="21"/>
    </location>
</feature>
<name>A0A1I1QYH9_9FLAO</name>
<gene>
    <name evidence="2" type="ORF">SAMN04487987_1084</name>
</gene>
<dbReference type="STRING" id="870482.SAMN04487987_1084"/>
<dbReference type="AlphaFoldDB" id="A0A1I1QYH9"/>
<evidence type="ECO:0008006" key="4">
    <source>
        <dbReference type="Google" id="ProtNLM"/>
    </source>
</evidence>
<accession>A0A1I1QYH9</accession>